<dbReference type="SUPFAM" id="SSF47986">
    <property type="entry name" value="DEATH domain"/>
    <property type="match status" value="1"/>
</dbReference>
<evidence type="ECO:0000313" key="4">
    <source>
        <dbReference type="Proteomes" id="UP001164746"/>
    </source>
</evidence>
<keyword evidence="1" id="KW-0472">Membrane</keyword>
<proteinExistence type="predicted"/>
<dbReference type="CDD" id="cd01670">
    <property type="entry name" value="Death"/>
    <property type="match status" value="1"/>
</dbReference>
<feature type="transmembrane region" description="Helical" evidence="1">
    <location>
        <begin position="164"/>
        <end position="186"/>
    </location>
</feature>
<keyword evidence="1" id="KW-1133">Transmembrane helix</keyword>
<keyword evidence="4" id="KW-1185">Reference proteome</keyword>
<protein>
    <submittedName>
        <fullName evidence="3">Uncharacterized protein</fullName>
    </submittedName>
</protein>
<evidence type="ECO:0000256" key="1">
    <source>
        <dbReference type="SAM" id="Phobius"/>
    </source>
</evidence>
<accession>A0ABY7DTR9</accession>
<evidence type="ECO:0000256" key="2">
    <source>
        <dbReference type="SAM" id="SignalP"/>
    </source>
</evidence>
<dbReference type="InterPro" id="IPR011029">
    <property type="entry name" value="DEATH-like_dom_sf"/>
</dbReference>
<dbReference type="EMBL" id="CP111014">
    <property type="protein sequence ID" value="WAQ99493.1"/>
    <property type="molecule type" value="Genomic_DNA"/>
</dbReference>
<keyword evidence="1" id="KW-0812">Transmembrane</keyword>
<gene>
    <name evidence="3" type="ORF">MAR_023866</name>
</gene>
<feature type="chain" id="PRO_5046840865" evidence="2">
    <location>
        <begin position="18"/>
        <end position="404"/>
    </location>
</feature>
<dbReference type="Gene3D" id="1.10.533.10">
    <property type="entry name" value="Death Domain, Fas"/>
    <property type="match status" value="1"/>
</dbReference>
<feature type="signal peptide" evidence="2">
    <location>
        <begin position="1"/>
        <end position="17"/>
    </location>
</feature>
<sequence>MWCLVLLVVELVLKVNSVDICRTIDNTFWEESKQKCLSCGPCSYGTARNVNAKYTGPTGPHGDEQCLPCRKCTNGYYVHKPEYGNIPAACTLCSTDCASRHRYTEETYADESGNTDIPCLKPPNTKIEEVTKFPFKKSTIESVRRSDLAMSAQAKSTMKETPHVGLYFAIVISCLVIMLVISIIVIHRRKTNRHSRARTMPDYSQINSGIETDGPLERRNDNHLNVGQLNEPEGPSLRRLPNIHTSYTRSNIERGRAHLPSSPINNFVKRLCGCTASDCKNCGDLLSSKNVVVTGEMILKISREICHDCINVFKELGVSDADVYNIDNDRTRDPQNIPQSDVIYKCFARWLQIKGVDARLHDLTRALCRSDFHKVNDFISSDMAPHDNYCEINLGAVGPDSQSQ</sequence>
<organism evidence="3 4">
    <name type="scientific">Mya arenaria</name>
    <name type="common">Soft-shell clam</name>
    <dbReference type="NCBI Taxonomy" id="6604"/>
    <lineage>
        <taxon>Eukaryota</taxon>
        <taxon>Metazoa</taxon>
        <taxon>Spiralia</taxon>
        <taxon>Lophotrochozoa</taxon>
        <taxon>Mollusca</taxon>
        <taxon>Bivalvia</taxon>
        <taxon>Autobranchia</taxon>
        <taxon>Heteroconchia</taxon>
        <taxon>Euheterodonta</taxon>
        <taxon>Imparidentia</taxon>
        <taxon>Neoheterodontei</taxon>
        <taxon>Myida</taxon>
        <taxon>Myoidea</taxon>
        <taxon>Myidae</taxon>
        <taxon>Mya</taxon>
    </lineage>
</organism>
<name>A0ABY7DTR9_MYAAR</name>
<keyword evidence="2" id="KW-0732">Signal</keyword>
<evidence type="ECO:0000313" key="3">
    <source>
        <dbReference type="EMBL" id="WAQ99493.1"/>
    </source>
</evidence>
<reference evidence="3" key="1">
    <citation type="submission" date="2022-11" db="EMBL/GenBank/DDBJ databases">
        <title>Centuries of genome instability and evolution in soft-shell clam transmissible cancer (bioRxiv).</title>
        <authorList>
            <person name="Hart S.F.M."/>
            <person name="Yonemitsu M.A."/>
            <person name="Giersch R.M."/>
            <person name="Beal B.F."/>
            <person name="Arriagada G."/>
            <person name="Davis B.W."/>
            <person name="Ostrander E.A."/>
            <person name="Goff S.P."/>
            <person name="Metzger M.J."/>
        </authorList>
    </citation>
    <scope>NUCLEOTIDE SEQUENCE</scope>
    <source>
        <strain evidence="3">MELC-2E11</strain>
        <tissue evidence="3">Siphon/mantle</tissue>
    </source>
</reference>
<dbReference type="Proteomes" id="UP001164746">
    <property type="component" value="Chromosome 3"/>
</dbReference>